<accession>A0A0M3ICU5</accession>
<reference evidence="2" key="1">
    <citation type="submission" date="2017-02" db="UniProtKB">
        <authorList>
            <consortium name="WormBaseParasite"/>
        </authorList>
    </citation>
    <scope>IDENTIFICATION</scope>
</reference>
<evidence type="ECO:0000313" key="2">
    <source>
        <dbReference type="WBParaSite" id="ALUE_0001574601-mRNA-1"/>
    </source>
</evidence>
<organism evidence="1 2">
    <name type="scientific">Ascaris lumbricoides</name>
    <name type="common">Giant roundworm</name>
    <dbReference type="NCBI Taxonomy" id="6252"/>
    <lineage>
        <taxon>Eukaryota</taxon>
        <taxon>Metazoa</taxon>
        <taxon>Ecdysozoa</taxon>
        <taxon>Nematoda</taxon>
        <taxon>Chromadorea</taxon>
        <taxon>Rhabditida</taxon>
        <taxon>Spirurina</taxon>
        <taxon>Ascaridomorpha</taxon>
        <taxon>Ascaridoidea</taxon>
        <taxon>Ascarididae</taxon>
        <taxon>Ascaris</taxon>
    </lineage>
</organism>
<dbReference type="Proteomes" id="UP000036681">
    <property type="component" value="Unplaced"/>
</dbReference>
<dbReference type="AlphaFoldDB" id="A0A0M3ICU5"/>
<proteinExistence type="predicted"/>
<dbReference type="WBParaSite" id="ALUE_0001574601-mRNA-1">
    <property type="protein sequence ID" value="ALUE_0001574601-mRNA-1"/>
    <property type="gene ID" value="ALUE_0001574601"/>
</dbReference>
<keyword evidence="1" id="KW-1185">Reference proteome</keyword>
<name>A0A0M3ICU5_ASCLU</name>
<sequence length="100" mass="11452">MVSSRLVHVGRSVSGAAFTFYGFPPKHRRYPYEQDTTKVWEDVRIEFHIYFLRAIRKDFKDVIVPFDSFDDPLGDLDPLDIVSLISRCAGKIGVAEELST</sequence>
<evidence type="ECO:0000313" key="1">
    <source>
        <dbReference type="Proteomes" id="UP000036681"/>
    </source>
</evidence>
<protein>
    <submittedName>
        <fullName evidence="2">XRN_M domain-containing protein</fullName>
    </submittedName>
</protein>